<dbReference type="EMBL" id="CP014206">
    <property type="protein sequence ID" value="AMK11385.1"/>
    <property type="molecule type" value="Genomic_DNA"/>
</dbReference>
<dbReference type="Proteomes" id="UP000295506">
    <property type="component" value="Unassembled WGS sequence"/>
</dbReference>
<keyword evidence="3" id="KW-1185">Reference proteome</keyword>
<evidence type="ECO:0000313" key="3">
    <source>
        <dbReference type="Proteomes" id="UP000055611"/>
    </source>
</evidence>
<reference evidence="2 4" key="2">
    <citation type="submission" date="2019-03" db="EMBL/GenBank/DDBJ databases">
        <title>Genomic Encyclopedia of Type Strains, Phase IV (KMG-IV): sequencing the most valuable type-strain genomes for metagenomic binning, comparative biology and taxonomic classification.</title>
        <authorList>
            <person name="Goeker M."/>
        </authorList>
    </citation>
    <scope>NUCLEOTIDE SEQUENCE [LARGE SCALE GENOMIC DNA]</scope>
    <source>
        <strain evidence="2 4">DSM 101483</strain>
    </source>
</reference>
<protein>
    <submittedName>
        <fullName evidence="2">Uncharacterized protein</fullName>
    </submittedName>
</protein>
<sequence length="169" mass="19161">MDEKITQELKLAFACDLYETVKAARKNREESVFRHTMAEENGQMVFVGMFPKKEILAFPDLTEEFKAKLSTFNLLGVVTDGKSGLDMFHVGGANKPFTTLASAQEVARCLADEPLLAFLELYFRVKGVMLDFRVMTYEEFLKAVESEVFKNTSFGQMSDAQDLLAKFRN</sequence>
<dbReference type="KEGG" id="dej:AWY79_09785"/>
<evidence type="ECO:0000313" key="2">
    <source>
        <dbReference type="EMBL" id="TDT89774.1"/>
    </source>
</evidence>
<organism evidence="2 4">
    <name type="scientific">Pseudodesulfovibrio indicus</name>
    <dbReference type="NCBI Taxonomy" id="1716143"/>
    <lineage>
        <taxon>Bacteria</taxon>
        <taxon>Pseudomonadati</taxon>
        <taxon>Thermodesulfobacteriota</taxon>
        <taxon>Desulfovibrionia</taxon>
        <taxon>Desulfovibrionales</taxon>
        <taxon>Desulfovibrionaceae</taxon>
    </lineage>
</organism>
<dbReference type="Proteomes" id="UP000055611">
    <property type="component" value="Chromosome"/>
</dbReference>
<evidence type="ECO:0000313" key="1">
    <source>
        <dbReference type="EMBL" id="AMK11385.1"/>
    </source>
</evidence>
<dbReference type="AlphaFoldDB" id="A0A126QPK9"/>
<dbReference type="OrthoDB" id="5455282at2"/>
<proteinExistence type="predicted"/>
<dbReference type="EMBL" id="SOBK01000003">
    <property type="protein sequence ID" value="TDT89774.1"/>
    <property type="molecule type" value="Genomic_DNA"/>
</dbReference>
<reference evidence="1 3" key="1">
    <citation type="journal article" date="2016" name="Front. Microbiol.">
        <title>Genome Sequence of the Piezophilic, Mesophilic Sulfate-Reducing Bacterium Desulfovibrio indicus J2T.</title>
        <authorList>
            <person name="Cao J."/>
            <person name="Maignien L."/>
            <person name="Shao Z."/>
            <person name="Alain K."/>
            <person name="Jebbar M."/>
        </authorList>
    </citation>
    <scope>NUCLEOTIDE SEQUENCE [LARGE SCALE GENOMIC DNA]</scope>
    <source>
        <strain evidence="1 3">J2</strain>
    </source>
</reference>
<name>A0A126QPK9_9BACT</name>
<dbReference type="RefSeq" id="WP_066802994.1">
    <property type="nucleotide sequence ID" value="NZ_CP014206.1"/>
</dbReference>
<evidence type="ECO:0000313" key="4">
    <source>
        <dbReference type="Proteomes" id="UP000295506"/>
    </source>
</evidence>
<accession>A0A126QPK9</accession>
<gene>
    <name evidence="1" type="ORF">AWY79_09785</name>
    <name evidence="2" type="ORF">EDC59_10370</name>
</gene>